<gene>
    <name evidence="3" type="ORF">Fmac_018454</name>
</gene>
<sequence>MALSLMSVFLNCFTASSSSQVSDYGEESKRKSASSEKPKSKGAPLVVNYFPVNNHPSLLK</sequence>
<organism evidence="3 4">
    <name type="scientific">Flemingia macrophylla</name>
    <dbReference type="NCBI Taxonomy" id="520843"/>
    <lineage>
        <taxon>Eukaryota</taxon>
        <taxon>Viridiplantae</taxon>
        <taxon>Streptophyta</taxon>
        <taxon>Embryophyta</taxon>
        <taxon>Tracheophyta</taxon>
        <taxon>Spermatophyta</taxon>
        <taxon>Magnoliopsida</taxon>
        <taxon>eudicotyledons</taxon>
        <taxon>Gunneridae</taxon>
        <taxon>Pentapetalae</taxon>
        <taxon>rosids</taxon>
        <taxon>fabids</taxon>
        <taxon>Fabales</taxon>
        <taxon>Fabaceae</taxon>
        <taxon>Papilionoideae</taxon>
        <taxon>50 kb inversion clade</taxon>
        <taxon>NPAAA clade</taxon>
        <taxon>indigoferoid/millettioid clade</taxon>
        <taxon>Phaseoleae</taxon>
        <taxon>Flemingia</taxon>
    </lineage>
</organism>
<dbReference type="Proteomes" id="UP001603857">
    <property type="component" value="Unassembled WGS sequence"/>
</dbReference>
<feature type="signal peptide" evidence="2">
    <location>
        <begin position="1"/>
        <end position="18"/>
    </location>
</feature>
<evidence type="ECO:0000256" key="2">
    <source>
        <dbReference type="SAM" id="SignalP"/>
    </source>
</evidence>
<accession>A0ABD1M5P1</accession>
<evidence type="ECO:0000313" key="3">
    <source>
        <dbReference type="EMBL" id="KAL2330873.1"/>
    </source>
</evidence>
<dbReference type="PANTHER" id="PTHR37748:SF1">
    <property type="entry name" value="PROTEIN, PUTATIVE-RELATED"/>
    <property type="match status" value="1"/>
</dbReference>
<evidence type="ECO:0000256" key="1">
    <source>
        <dbReference type="SAM" id="MobiDB-lite"/>
    </source>
</evidence>
<reference evidence="3 4" key="1">
    <citation type="submission" date="2024-08" db="EMBL/GenBank/DDBJ databases">
        <title>Insights into the chromosomal genome structure of Flemingia macrophylla.</title>
        <authorList>
            <person name="Ding Y."/>
            <person name="Zhao Y."/>
            <person name="Bi W."/>
            <person name="Wu M."/>
            <person name="Zhao G."/>
            <person name="Gong Y."/>
            <person name="Li W."/>
            <person name="Zhang P."/>
        </authorList>
    </citation>
    <scope>NUCLEOTIDE SEQUENCE [LARGE SCALE GENOMIC DNA]</scope>
    <source>
        <strain evidence="3">DYQJB</strain>
        <tissue evidence="3">Leaf</tissue>
    </source>
</reference>
<proteinExistence type="predicted"/>
<protein>
    <submittedName>
        <fullName evidence="3">Uncharacterized protein</fullName>
    </submittedName>
</protein>
<keyword evidence="4" id="KW-1185">Reference proteome</keyword>
<comment type="caution">
    <text evidence="3">The sequence shown here is derived from an EMBL/GenBank/DDBJ whole genome shotgun (WGS) entry which is preliminary data.</text>
</comment>
<dbReference type="PANTHER" id="PTHR37748">
    <property type="entry name" value="PROTEIN, PUTATIVE-RELATED"/>
    <property type="match status" value="1"/>
</dbReference>
<evidence type="ECO:0000313" key="4">
    <source>
        <dbReference type="Proteomes" id="UP001603857"/>
    </source>
</evidence>
<feature type="compositionally biased region" description="Basic and acidic residues" evidence="1">
    <location>
        <begin position="26"/>
        <end position="39"/>
    </location>
</feature>
<name>A0ABD1M5P1_9FABA</name>
<keyword evidence="2" id="KW-0732">Signal</keyword>
<dbReference type="EMBL" id="JBGMDY010000006">
    <property type="protein sequence ID" value="KAL2330873.1"/>
    <property type="molecule type" value="Genomic_DNA"/>
</dbReference>
<dbReference type="AlphaFoldDB" id="A0ABD1M5P1"/>
<feature type="region of interest" description="Disordered" evidence="1">
    <location>
        <begin position="17"/>
        <end position="43"/>
    </location>
</feature>
<feature type="chain" id="PRO_5044750196" evidence="2">
    <location>
        <begin position="19"/>
        <end position="60"/>
    </location>
</feature>